<gene>
    <name evidence="4 6" type="primary">mshD</name>
    <name evidence="6" type="ORF">DIW82_09115</name>
</gene>
<dbReference type="InterPro" id="IPR017813">
    <property type="entry name" value="Mycothiol_AcTrfase"/>
</dbReference>
<dbReference type="Pfam" id="PF00583">
    <property type="entry name" value="Acetyltransf_1"/>
    <property type="match status" value="1"/>
</dbReference>
<feature type="binding site" evidence="4">
    <location>
        <position position="53"/>
    </location>
    <ligand>
        <name>1D-myo-inositol 2-(L-cysteinylamino)-2-deoxy-alpha-D-glucopyranoside</name>
        <dbReference type="ChEBI" id="CHEBI:58887"/>
    </ligand>
</feature>
<dbReference type="Gene3D" id="3.40.630.30">
    <property type="match status" value="1"/>
</dbReference>
<dbReference type="PROSITE" id="PS51186">
    <property type="entry name" value="GNAT"/>
    <property type="match status" value="2"/>
</dbReference>
<dbReference type="GO" id="GO:0008999">
    <property type="term" value="F:protein-N-terminal-alanine acetyltransferase activity"/>
    <property type="evidence" value="ECO:0007669"/>
    <property type="project" value="TreeGrafter"/>
</dbReference>
<evidence type="ECO:0000259" key="5">
    <source>
        <dbReference type="PROSITE" id="PS51186"/>
    </source>
</evidence>
<feature type="binding site" evidence="4">
    <location>
        <begin position="274"/>
        <end position="276"/>
    </location>
    <ligand>
        <name>acetyl-CoA</name>
        <dbReference type="ChEBI" id="CHEBI:57288"/>
        <label>2</label>
    </ligand>
</feature>
<feature type="binding site" evidence="4">
    <location>
        <position position="270"/>
    </location>
    <ligand>
        <name>1D-myo-inositol 2-(L-cysteinylamino)-2-deoxy-alpha-D-glucopyranoside</name>
        <dbReference type="ChEBI" id="CHEBI:58887"/>
    </ligand>
</feature>
<feature type="binding site" evidence="4">
    <location>
        <position position="217"/>
    </location>
    <ligand>
        <name>1D-myo-inositol 2-(L-cysteinylamino)-2-deoxy-alpha-D-glucopyranoside</name>
        <dbReference type="ChEBI" id="CHEBI:58887"/>
    </ligand>
</feature>
<keyword evidence="1 4" id="KW-0808">Transferase</keyword>
<dbReference type="Proteomes" id="UP000261739">
    <property type="component" value="Unassembled WGS sequence"/>
</dbReference>
<feature type="domain" description="N-acetyltransferase" evidence="5">
    <location>
        <begin position="198"/>
        <end position="338"/>
    </location>
</feature>
<comment type="function">
    <text evidence="4">Catalyzes the transfer of acetyl from acetyl-CoA to desacetylmycothiol (Cys-GlcN-Ins) to form mycothiol.</text>
</comment>
<proteinExistence type="inferred from homology"/>
<comment type="catalytic activity">
    <reaction evidence="4">
        <text>1D-myo-inositol 2-(L-cysteinylamino)-2-deoxy-alpha-D-glucopyranoside + acetyl-CoA = mycothiol + CoA + H(+)</text>
        <dbReference type="Rhea" id="RHEA:26172"/>
        <dbReference type="ChEBI" id="CHEBI:15378"/>
        <dbReference type="ChEBI" id="CHEBI:16768"/>
        <dbReference type="ChEBI" id="CHEBI:57287"/>
        <dbReference type="ChEBI" id="CHEBI:57288"/>
        <dbReference type="ChEBI" id="CHEBI:58887"/>
        <dbReference type="EC" id="2.3.1.189"/>
    </reaction>
</comment>
<dbReference type="AlphaFoldDB" id="A0A3D4T067"/>
<dbReference type="SUPFAM" id="SSF55729">
    <property type="entry name" value="Acyl-CoA N-acyltransferases (Nat)"/>
    <property type="match status" value="2"/>
</dbReference>
<comment type="caution">
    <text evidence="4">Lacks conserved residue(s) required for the propagation of feature annotation.</text>
</comment>
<dbReference type="InterPro" id="IPR000182">
    <property type="entry name" value="GNAT_dom"/>
</dbReference>
<keyword evidence="2 4" id="KW-0677">Repeat</keyword>
<feature type="binding site" evidence="4">
    <location>
        <position position="308"/>
    </location>
    <ligand>
        <name>1D-myo-inositol 2-(L-cysteinylamino)-2-deoxy-alpha-D-glucopyranoside</name>
        <dbReference type="ChEBI" id="CHEBI:58887"/>
    </ligand>
</feature>
<feature type="domain" description="N-acetyltransferase" evidence="5">
    <location>
        <begin position="15"/>
        <end position="157"/>
    </location>
</feature>
<dbReference type="PIRSF" id="PIRSF021524">
    <property type="entry name" value="MSH_acetyltransferase"/>
    <property type="match status" value="1"/>
</dbReference>
<dbReference type="GO" id="GO:0010125">
    <property type="term" value="P:mycothiol biosynthetic process"/>
    <property type="evidence" value="ECO:0007669"/>
    <property type="project" value="UniProtKB-UniRule"/>
</dbReference>
<dbReference type="EC" id="2.3.1.189" evidence="4"/>
<keyword evidence="3 4" id="KW-0012">Acyltransferase</keyword>
<feature type="binding site" evidence="4">
    <location>
        <begin position="102"/>
        <end position="107"/>
    </location>
    <ligand>
        <name>acetyl-CoA</name>
        <dbReference type="ChEBI" id="CHEBI:57288"/>
        <label>1</label>
    </ligand>
</feature>
<dbReference type="HAMAP" id="MF_01698">
    <property type="entry name" value="MshD"/>
    <property type="match status" value="1"/>
</dbReference>
<sequence>MAETVGKTGGADRTAVVRDLADVPADAREDALQGVTDLLARAAAADGVEALGEAFVRGLTEDRGHRHLIAVTPHDEVLGILAVDEADADGTAEIAVDPDHRRQGIATALLQALAAASGPDRQINLWSHGDLAGARELAGVRDARIVRELLKMSVDCSDSSDSHRADLLAGRAAAQDRFAEAGLTVLDYPSACDRFGAVAVDEEWVRVNNEAFAWHPEQGGWDVPRLRRERDTVWFDPAGVLMLWDTGDGDAPECLGFHWTKRPADDPHGEVYVVCLADAARGRGLGGPLTLLGIGYLIDGGAQAVDLYVEGDNAPAVATYRKLGFEVVHRDVVYRGIV</sequence>
<dbReference type="GO" id="GO:0035447">
    <property type="term" value="F:mycothiol synthase activity"/>
    <property type="evidence" value="ECO:0007669"/>
    <property type="project" value="UniProtKB-UniRule"/>
</dbReference>
<dbReference type="PANTHER" id="PTHR43617">
    <property type="entry name" value="L-AMINO ACID N-ACETYLTRANSFERASE"/>
    <property type="match status" value="1"/>
</dbReference>
<name>A0A3D4T067_9CORY</name>
<dbReference type="STRING" id="863239.GCA_000213935_01722"/>
<feature type="binding site" evidence="4">
    <location>
        <begin position="94"/>
        <end position="96"/>
    </location>
    <ligand>
        <name>acetyl-CoA</name>
        <dbReference type="ChEBI" id="CHEBI:57288"/>
        <label>1</label>
    </ligand>
</feature>
<protein>
    <recommendedName>
        <fullName evidence="4">Mycothiol acetyltransferase</fullName>
        <shortName evidence="4">MSH acetyltransferase</shortName>
        <ecNumber evidence="4">2.3.1.189</ecNumber>
    </recommendedName>
    <alternativeName>
        <fullName evidence="4">Mycothiol synthase</fullName>
    </alternativeName>
</protein>
<comment type="caution">
    <text evidence="6">The sequence shown here is derived from an EMBL/GenBank/DDBJ whole genome shotgun (WGS) entry which is preliminary data.</text>
</comment>
<dbReference type="NCBIfam" id="TIGR03448">
    <property type="entry name" value="mycothiol_MshD"/>
    <property type="match status" value="1"/>
</dbReference>
<accession>A0A3D4T067</accession>
<evidence type="ECO:0000256" key="2">
    <source>
        <dbReference type="ARBA" id="ARBA00022737"/>
    </source>
</evidence>
<comment type="similarity">
    <text evidence="4">Belongs to the acetyltransferase family. MshD subfamily.</text>
</comment>
<dbReference type="InterPro" id="IPR050276">
    <property type="entry name" value="MshD_Acetyltransferase"/>
</dbReference>
<evidence type="ECO:0000313" key="7">
    <source>
        <dbReference type="Proteomes" id="UP000261739"/>
    </source>
</evidence>
<dbReference type="EMBL" id="DQID01000236">
    <property type="protein sequence ID" value="HCT14924.1"/>
    <property type="molecule type" value="Genomic_DNA"/>
</dbReference>
<organism evidence="6 7">
    <name type="scientific">Corynebacterium nuruki</name>
    <dbReference type="NCBI Taxonomy" id="1032851"/>
    <lineage>
        <taxon>Bacteria</taxon>
        <taxon>Bacillati</taxon>
        <taxon>Actinomycetota</taxon>
        <taxon>Actinomycetes</taxon>
        <taxon>Mycobacteriales</taxon>
        <taxon>Corynebacteriaceae</taxon>
        <taxon>Corynebacterium</taxon>
    </lineage>
</organism>
<evidence type="ECO:0000256" key="3">
    <source>
        <dbReference type="ARBA" id="ARBA00023315"/>
    </source>
</evidence>
<dbReference type="InterPro" id="IPR016181">
    <property type="entry name" value="Acyl_CoA_acyltransferase"/>
</dbReference>
<evidence type="ECO:0000256" key="4">
    <source>
        <dbReference type="HAMAP-Rule" id="MF_01698"/>
    </source>
</evidence>
<dbReference type="PANTHER" id="PTHR43617:SF31">
    <property type="entry name" value="MYCOTHIOL ACETYLTRANSFERASE"/>
    <property type="match status" value="1"/>
</dbReference>
<evidence type="ECO:0000313" key="6">
    <source>
        <dbReference type="EMBL" id="HCT14924.1"/>
    </source>
</evidence>
<evidence type="ECO:0000256" key="1">
    <source>
        <dbReference type="ARBA" id="ARBA00022679"/>
    </source>
</evidence>
<dbReference type="Pfam" id="PF13508">
    <property type="entry name" value="Acetyltransf_7"/>
    <property type="match status" value="1"/>
</dbReference>
<comment type="subunit">
    <text evidence="4">Monomer.</text>
</comment>
<feature type="binding site" evidence="4">
    <location>
        <position position="261"/>
    </location>
    <ligand>
        <name>1D-myo-inositol 2-(L-cysteinylamino)-2-deoxy-alpha-D-glucopyranoside</name>
        <dbReference type="ChEBI" id="CHEBI:58887"/>
    </ligand>
</feature>
<dbReference type="RefSeq" id="WP_083827030.1">
    <property type="nucleotide sequence ID" value="NZ_DAITTW010000049.1"/>
</dbReference>
<reference evidence="6 7" key="1">
    <citation type="journal article" date="2018" name="Nat. Biotechnol.">
        <title>A standardized bacterial taxonomy based on genome phylogeny substantially revises the tree of life.</title>
        <authorList>
            <person name="Parks D.H."/>
            <person name="Chuvochina M."/>
            <person name="Waite D.W."/>
            <person name="Rinke C."/>
            <person name="Skarshewski A."/>
            <person name="Chaumeil P.A."/>
            <person name="Hugenholtz P."/>
        </authorList>
    </citation>
    <scope>NUCLEOTIDE SEQUENCE [LARGE SCALE GENOMIC DNA]</scope>
    <source>
        <strain evidence="6">UBA11247</strain>
    </source>
</reference>